<feature type="transmembrane region" description="Helical" evidence="2">
    <location>
        <begin position="38"/>
        <end position="58"/>
    </location>
</feature>
<feature type="transmembrane region" description="Helical" evidence="2">
    <location>
        <begin position="64"/>
        <end position="86"/>
    </location>
</feature>
<keyword evidence="2" id="KW-1133">Transmembrane helix</keyword>
<evidence type="ECO:0000313" key="3">
    <source>
        <dbReference type="EMBL" id="MSS41560.1"/>
    </source>
</evidence>
<accession>A0A844FA27</accession>
<gene>
    <name evidence="3" type="ORF">FYJ37_14785</name>
</gene>
<evidence type="ECO:0000256" key="2">
    <source>
        <dbReference type="SAM" id="Phobius"/>
    </source>
</evidence>
<dbReference type="AlphaFoldDB" id="A0A844FA27"/>
<dbReference type="RefSeq" id="WP_004608212.1">
    <property type="nucleotide sequence ID" value="NZ_AP024846.1"/>
</dbReference>
<dbReference type="Proteomes" id="UP000462363">
    <property type="component" value="Unassembled WGS sequence"/>
</dbReference>
<dbReference type="GeneID" id="62694400"/>
<proteinExistence type="predicted"/>
<keyword evidence="2" id="KW-0472">Membrane</keyword>
<evidence type="ECO:0000256" key="1">
    <source>
        <dbReference type="SAM" id="Coils"/>
    </source>
</evidence>
<evidence type="ECO:0000313" key="4">
    <source>
        <dbReference type="Proteomes" id="UP000462363"/>
    </source>
</evidence>
<keyword evidence="1" id="KW-0175">Coiled coil</keyword>
<keyword evidence="2" id="KW-0812">Transmembrane</keyword>
<feature type="coiled-coil region" evidence="1">
    <location>
        <begin position="211"/>
        <end position="256"/>
    </location>
</feature>
<dbReference type="Pfam" id="PF06541">
    <property type="entry name" value="ABC_trans_CmpB"/>
    <property type="match status" value="1"/>
</dbReference>
<comment type="caution">
    <text evidence="3">The sequence shown here is derived from an EMBL/GenBank/DDBJ whole genome shotgun (WGS) entry which is preliminary data.</text>
</comment>
<reference evidence="3 4" key="1">
    <citation type="submission" date="2019-08" db="EMBL/GenBank/DDBJ databases">
        <title>In-depth cultivation of the pig gut microbiome towards novel bacterial diversity and tailored functional studies.</title>
        <authorList>
            <person name="Wylensek D."/>
            <person name="Hitch T.C.A."/>
            <person name="Clavel T."/>
        </authorList>
    </citation>
    <scope>NUCLEOTIDE SEQUENCE [LARGE SCALE GENOMIC DNA]</scope>
    <source>
        <strain evidence="3 4">BL-389-WT-3D</strain>
    </source>
</reference>
<feature type="transmembrane region" description="Helical" evidence="2">
    <location>
        <begin position="137"/>
        <end position="160"/>
    </location>
</feature>
<feature type="transmembrane region" description="Helical" evidence="2">
    <location>
        <begin position="107"/>
        <end position="131"/>
    </location>
</feature>
<dbReference type="InterPro" id="IPR010540">
    <property type="entry name" value="CmpB_TMEM229"/>
</dbReference>
<feature type="transmembrane region" description="Helical" evidence="2">
    <location>
        <begin position="6"/>
        <end position="26"/>
    </location>
</feature>
<name>A0A844FA27_CLOSV</name>
<protein>
    <submittedName>
        <fullName evidence="3">Uncharacterized protein</fullName>
    </submittedName>
</protein>
<organism evidence="3 4">
    <name type="scientific">Clostridium scindens (strain JCM 10418 / VPI 12708)</name>
    <dbReference type="NCBI Taxonomy" id="29347"/>
    <lineage>
        <taxon>Bacteria</taxon>
        <taxon>Bacillati</taxon>
        <taxon>Bacillota</taxon>
        <taxon>Clostridia</taxon>
        <taxon>Lachnospirales</taxon>
        <taxon>Lachnospiraceae</taxon>
    </lineage>
</organism>
<sequence>MEIYYFILYFFTYGFFGWCTEVAFAAFKQGKFVNRGFLNGPICPIYGVGVSVVVSFLTPLEESLILLYAASTILVTFIEWLTGYLMDKIFHHKWWDYSNQPLNIGGYVCLLFSLIWGVACVAIVKVIHPLIYKALSFIPVTLGIVIAIILAVVLFVDLYVTASGILKLNKRLDAMEKIAAELREVSDKVGENIYESVMDTLEFQEEKKKMLAAASSEFKEKLEAASELRERIEAATEEQKARIEELKKKYTELAGRSTKVSVRLMKAFPKMESRNHRELLDAMKHRLKRDRK</sequence>
<dbReference type="EMBL" id="VUMB01000040">
    <property type="protein sequence ID" value="MSS41560.1"/>
    <property type="molecule type" value="Genomic_DNA"/>
</dbReference>